<dbReference type="InterPro" id="IPR008814">
    <property type="entry name" value="Swp1"/>
</dbReference>
<dbReference type="Pfam" id="PF25147">
    <property type="entry name" value="Ribophorin_II_C"/>
    <property type="match status" value="1"/>
</dbReference>
<dbReference type="PANTHER" id="PTHR12640:SF0">
    <property type="entry name" value="DOLICHYL-DIPHOSPHOOLIGOSACCHARIDE--PROTEIN GLYCOSYLTRANSFERASE SUBUNIT 2"/>
    <property type="match status" value="1"/>
</dbReference>
<accession>A0A4Y9Z429</accession>
<dbReference type="AlphaFoldDB" id="A0A4Y9Z429"/>
<keyword evidence="17" id="KW-1185">Reference proteome</keyword>
<evidence type="ECO:0000256" key="7">
    <source>
        <dbReference type="ARBA" id="ARBA00022824"/>
    </source>
</evidence>
<dbReference type="UniPathway" id="UPA00378"/>
<dbReference type="PANTHER" id="PTHR12640">
    <property type="entry name" value="RIBOPHORIN II"/>
    <property type="match status" value="1"/>
</dbReference>
<dbReference type="OrthoDB" id="432292at2759"/>
<comment type="similarity">
    <text evidence="4">Belongs to the SWP1 family.</text>
</comment>
<evidence type="ECO:0000256" key="9">
    <source>
        <dbReference type="ARBA" id="ARBA00023136"/>
    </source>
</evidence>
<comment type="caution">
    <text evidence="16">The sequence shown here is derived from an EMBL/GenBank/DDBJ whole genome shotgun (WGS) entry which is preliminary data.</text>
</comment>
<keyword evidence="9 12" id="KW-0472">Membrane</keyword>
<dbReference type="GO" id="GO:0008250">
    <property type="term" value="C:oligosaccharyltransferase complex"/>
    <property type="evidence" value="ECO:0007669"/>
    <property type="project" value="InterPro"/>
</dbReference>
<evidence type="ECO:0000256" key="6">
    <source>
        <dbReference type="ARBA" id="ARBA00022729"/>
    </source>
</evidence>
<evidence type="ECO:0000256" key="13">
    <source>
        <dbReference type="SAM" id="SignalP"/>
    </source>
</evidence>
<evidence type="ECO:0000313" key="17">
    <source>
        <dbReference type="Proteomes" id="UP000298327"/>
    </source>
</evidence>
<evidence type="ECO:0000256" key="3">
    <source>
        <dbReference type="ARBA" id="ARBA00004922"/>
    </source>
</evidence>
<keyword evidence="6 13" id="KW-0732">Signal</keyword>
<dbReference type="InterPro" id="IPR055374">
    <property type="entry name" value="Ribophorin_II_3rd"/>
</dbReference>
<protein>
    <recommendedName>
        <fullName evidence="11">Ribophorin II</fullName>
    </recommendedName>
    <alternativeName>
        <fullName evidence="10">Ribophorin-2</fullName>
    </alternativeName>
</protein>
<keyword evidence="8 12" id="KW-1133">Transmembrane helix</keyword>
<gene>
    <name evidence="16" type="ORF">EVG20_g3209</name>
</gene>
<organism evidence="16 17">
    <name type="scientific">Dentipellis fragilis</name>
    <dbReference type="NCBI Taxonomy" id="205917"/>
    <lineage>
        <taxon>Eukaryota</taxon>
        <taxon>Fungi</taxon>
        <taxon>Dikarya</taxon>
        <taxon>Basidiomycota</taxon>
        <taxon>Agaricomycotina</taxon>
        <taxon>Agaricomycetes</taxon>
        <taxon>Russulales</taxon>
        <taxon>Hericiaceae</taxon>
        <taxon>Dentipellis</taxon>
    </lineage>
</organism>
<comment type="subcellular location">
    <subcellularLocation>
        <location evidence="2">Endoplasmic reticulum membrane</location>
        <topology evidence="2">Multi-pass membrane protein</topology>
    </subcellularLocation>
</comment>
<evidence type="ECO:0000256" key="2">
    <source>
        <dbReference type="ARBA" id="ARBA00004477"/>
    </source>
</evidence>
<dbReference type="Proteomes" id="UP000298327">
    <property type="component" value="Unassembled WGS sequence"/>
</dbReference>
<dbReference type="EMBL" id="SEOQ01000140">
    <property type="protein sequence ID" value="TFY69322.1"/>
    <property type="molecule type" value="Genomic_DNA"/>
</dbReference>
<reference evidence="16 17" key="1">
    <citation type="submission" date="2019-02" db="EMBL/GenBank/DDBJ databases">
        <title>Genome sequencing of the rare red list fungi Dentipellis fragilis.</title>
        <authorList>
            <person name="Buettner E."/>
            <person name="Kellner H."/>
        </authorList>
    </citation>
    <scope>NUCLEOTIDE SEQUENCE [LARGE SCALE GENOMIC DNA]</scope>
    <source>
        <strain evidence="16 17">DSM 105465</strain>
    </source>
</reference>
<dbReference type="InterPro" id="IPR056790">
    <property type="entry name" value="Ribophorin_II_C"/>
</dbReference>
<feature type="transmembrane region" description="Helical" evidence="12">
    <location>
        <begin position="183"/>
        <end position="204"/>
    </location>
</feature>
<keyword evidence="7" id="KW-0256">Endoplasmic reticulum</keyword>
<feature type="transmembrane region" description="Helical" evidence="12">
    <location>
        <begin position="246"/>
        <end position="265"/>
    </location>
</feature>
<dbReference type="Pfam" id="PF23860">
    <property type="entry name" value="Ribophorin_II_3rd"/>
    <property type="match status" value="1"/>
</dbReference>
<feature type="domain" description="Ribophorin II C-terminal" evidence="15">
    <location>
        <begin position="175"/>
        <end position="272"/>
    </location>
</feature>
<evidence type="ECO:0000256" key="10">
    <source>
        <dbReference type="ARBA" id="ARBA00030078"/>
    </source>
</evidence>
<sequence length="283" mass="31352">MGRFSFLLLPLLAAAAHASHLTVQSPRFSVLSSTGEQVRAEPLSLSRRPEKAVELGPSDTLKLTFTVAEKETDKGVQPHQTFLRFYDEATGEEGIQPVKISASGKAKFELNMARPPSSLPPSGEAPLKVSLLLGSFTYEPAKFDLFDLRVPESLPPPQHPDESTFHPLPEIQHTFRPEEKSPMMWISMTFLWIVLSPWLVLLFLWGQVSPSVPHLFSANTLPFTLSLILLELLIMWYWVELQLGDILLYGSGASVLAAITGKQALAAAAQRRIKGVSFQNTHQ</sequence>
<evidence type="ECO:0000256" key="12">
    <source>
        <dbReference type="SAM" id="Phobius"/>
    </source>
</evidence>
<dbReference type="STRING" id="205917.A0A4Y9Z429"/>
<comment type="function">
    <text evidence="1">Subunit of the oligosaccharyl transferase (OST) complex that catalyzes the initial transfer of a defined glycan (Glc(3)Man(9)GlcNAc(2) in eukaryotes) from the lipid carrier dolichol-pyrophosphate to an asparagine residue within an Asn-X-Ser/Thr consensus motif in nascent polypeptide chains, the first step in protein N-glycosylation. N-glycosylation occurs cotranslationally and the complex associates with the Sec61 complex at the channel-forming translocon complex that mediates protein translocation across the endoplasmic reticulum (ER). All subunits are required for a maximal enzyme activity.</text>
</comment>
<evidence type="ECO:0000256" key="1">
    <source>
        <dbReference type="ARBA" id="ARBA00002791"/>
    </source>
</evidence>
<evidence type="ECO:0000259" key="15">
    <source>
        <dbReference type="Pfam" id="PF25147"/>
    </source>
</evidence>
<evidence type="ECO:0000259" key="14">
    <source>
        <dbReference type="Pfam" id="PF23860"/>
    </source>
</evidence>
<feature type="chain" id="PRO_5044249807" description="Ribophorin II" evidence="13">
    <location>
        <begin position="19"/>
        <end position="283"/>
    </location>
</feature>
<dbReference type="GO" id="GO:0006487">
    <property type="term" value="P:protein N-linked glycosylation"/>
    <property type="evidence" value="ECO:0007669"/>
    <property type="project" value="TreeGrafter"/>
</dbReference>
<evidence type="ECO:0000256" key="4">
    <source>
        <dbReference type="ARBA" id="ARBA00009038"/>
    </source>
</evidence>
<feature type="transmembrane region" description="Helical" evidence="12">
    <location>
        <begin position="216"/>
        <end position="239"/>
    </location>
</feature>
<keyword evidence="5 12" id="KW-0812">Transmembrane</keyword>
<feature type="domain" description="Ribophorin II third" evidence="14">
    <location>
        <begin position="38"/>
        <end position="121"/>
    </location>
</feature>
<evidence type="ECO:0000256" key="5">
    <source>
        <dbReference type="ARBA" id="ARBA00022692"/>
    </source>
</evidence>
<name>A0A4Y9Z429_9AGAM</name>
<proteinExistence type="inferred from homology"/>
<comment type="pathway">
    <text evidence="3">Protein modification; protein glycosylation.</text>
</comment>
<evidence type="ECO:0000256" key="8">
    <source>
        <dbReference type="ARBA" id="ARBA00022989"/>
    </source>
</evidence>
<evidence type="ECO:0000256" key="11">
    <source>
        <dbReference type="ARBA" id="ARBA00032139"/>
    </source>
</evidence>
<feature type="signal peptide" evidence="13">
    <location>
        <begin position="1"/>
        <end position="18"/>
    </location>
</feature>
<evidence type="ECO:0000313" key="16">
    <source>
        <dbReference type="EMBL" id="TFY69322.1"/>
    </source>
</evidence>